<evidence type="ECO:0000313" key="1">
    <source>
        <dbReference type="EMBL" id="EBP4586290.1"/>
    </source>
</evidence>
<gene>
    <name evidence="1" type="ORF">VH79_24495</name>
</gene>
<protein>
    <submittedName>
        <fullName evidence="1">Phage tail protein</fullName>
    </submittedName>
</protein>
<dbReference type="Pfam" id="PF05354">
    <property type="entry name" value="Phage_attach"/>
    <property type="match status" value="1"/>
</dbReference>
<proteinExistence type="predicted"/>
<dbReference type="EMBL" id="AAGLUV010000027">
    <property type="protein sequence ID" value="EBP4586290.1"/>
    <property type="molecule type" value="Genomic_DNA"/>
</dbReference>
<organism evidence="1">
    <name type="scientific">Salmonella enterica</name>
    <name type="common">Salmonella choleraesuis</name>
    <dbReference type="NCBI Taxonomy" id="28901"/>
    <lineage>
        <taxon>Bacteria</taxon>
        <taxon>Pseudomonadati</taxon>
        <taxon>Pseudomonadota</taxon>
        <taxon>Gammaproteobacteria</taxon>
        <taxon>Enterobacterales</taxon>
        <taxon>Enterobacteriaceae</taxon>
        <taxon>Salmonella</taxon>
    </lineage>
</organism>
<reference evidence="1" key="1">
    <citation type="submission" date="2018-07" db="EMBL/GenBank/DDBJ databases">
        <authorList>
            <consortium name="GenomeTrakr network: Whole genome sequencing for foodborne pathogen traceback"/>
        </authorList>
    </citation>
    <scope>NUCLEOTIDE SEQUENCE [LARGE SCALE GENOMIC DNA]</scope>
    <source>
        <strain evidence="1">FDA00008842</strain>
    </source>
</reference>
<dbReference type="GO" id="GO:0019068">
    <property type="term" value="P:virion assembly"/>
    <property type="evidence" value="ECO:0007669"/>
    <property type="project" value="InterPro"/>
</dbReference>
<comment type="caution">
    <text evidence="1">The sequence shown here is derived from an EMBL/GenBank/DDBJ whole genome shotgun (WGS) entry which is preliminary data.</text>
</comment>
<dbReference type="Proteomes" id="UP000839610">
    <property type="component" value="Unassembled WGS sequence"/>
</dbReference>
<sequence length="118" mass="12906">MSDLDNVFDDAMSRADDAIIRVMGIRANVLSGAMAGEVLNVVFDIPENTSYAAEGVRIEGTSPCIFVKSPLIGQLKRLDTISINGEVFWVDRKEREDSGGSCYVWLGRGGPPATNRRR</sequence>
<name>A0A5U3IR18_SALER</name>
<dbReference type="InterPro" id="IPR008018">
    <property type="entry name" value="Phage_tail_attach_FII"/>
</dbReference>
<dbReference type="Gene3D" id="2.40.10.180">
    <property type="entry name" value="Phage tail proteins"/>
    <property type="match status" value="1"/>
</dbReference>
<dbReference type="SUPFAM" id="SSF69279">
    <property type="entry name" value="Phage tail proteins"/>
    <property type="match status" value="1"/>
</dbReference>
<dbReference type="InterPro" id="IPR053734">
    <property type="entry name" value="Phage_Head-Tail_Connect_sf"/>
</dbReference>
<accession>A0A5U3IR18</accession>
<dbReference type="AlphaFoldDB" id="A0A5U3IR18"/>